<evidence type="ECO:0000313" key="1">
    <source>
        <dbReference type="EMBL" id="GBM58651.1"/>
    </source>
</evidence>
<proteinExistence type="predicted"/>
<gene>
    <name evidence="1" type="ORF">AVEN_251920_1</name>
</gene>
<reference evidence="1 2" key="1">
    <citation type="journal article" date="2019" name="Sci. Rep.">
        <title>Orb-weaving spider Araneus ventricosus genome elucidates the spidroin gene catalogue.</title>
        <authorList>
            <person name="Kono N."/>
            <person name="Nakamura H."/>
            <person name="Ohtoshi R."/>
            <person name="Moran D.A.P."/>
            <person name="Shinohara A."/>
            <person name="Yoshida Y."/>
            <person name="Fujiwara M."/>
            <person name="Mori M."/>
            <person name="Tomita M."/>
            <person name="Arakawa K."/>
        </authorList>
    </citation>
    <scope>NUCLEOTIDE SEQUENCE [LARGE SCALE GENOMIC DNA]</scope>
</reference>
<comment type="caution">
    <text evidence="1">The sequence shown here is derived from an EMBL/GenBank/DDBJ whole genome shotgun (WGS) entry which is preliminary data.</text>
</comment>
<dbReference type="OrthoDB" id="10062343at2759"/>
<sequence length="181" mass="20470">MAMARCGMCMYNSSEHKTDVGCFQQSNFTKEHDYLKTYQHCLPLMICNPAQSACYFAKCSEHAGSENLAQKISDFFNDNGVENIIFKQWLSTDRSTLETLVKSNEDLVIAFLIEKLQLLPQHSFIATEQATLLRDESKINGVITLGDLAENYSFILQGAAQGFHWDNCPSNNSSLCNIFFR</sequence>
<name>A0A4Y2H0I7_ARAVE</name>
<organism evidence="1 2">
    <name type="scientific">Araneus ventricosus</name>
    <name type="common">Orbweaver spider</name>
    <name type="synonym">Epeira ventricosa</name>
    <dbReference type="NCBI Taxonomy" id="182803"/>
    <lineage>
        <taxon>Eukaryota</taxon>
        <taxon>Metazoa</taxon>
        <taxon>Ecdysozoa</taxon>
        <taxon>Arthropoda</taxon>
        <taxon>Chelicerata</taxon>
        <taxon>Arachnida</taxon>
        <taxon>Araneae</taxon>
        <taxon>Araneomorphae</taxon>
        <taxon>Entelegynae</taxon>
        <taxon>Araneoidea</taxon>
        <taxon>Araneidae</taxon>
        <taxon>Araneus</taxon>
    </lineage>
</organism>
<protein>
    <submittedName>
        <fullName evidence="1">Uncharacterized protein</fullName>
    </submittedName>
</protein>
<dbReference type="AlphaFoldDB" id="A0A4Y2H0I7"/>
<dbReference type="EMBL" id="BGPR01001644">
    <property type="protein sequence ID" value="GBM58651.1"/>
    <property type="molecule type" value="Genomic_DNA"/>
</dbReference>
<keyword evidence="2" id="KW-1185">Reference proteome</keyword>
<dbReference type="PANTHER" id="PTHR46601">
    <property type="entry name" value="ULP_PROTEASE DOMAIN-CONTAINING PROTEIN"/>
    <property type="match status" value="1"/>
</dbReference>
<evidence type="ECO:0000313" key="2">
    <source>
        <dbReference type="Proteomes" id="UP000499080"/>
    </source>
</evidence>
<dbReference type="PANTHER" id="PTHR46601:SF1">
    <property type="entry name" value="ADF-H DOMAIN-CONTAINING PROTEIN"/>
    <property type="match status" value="1"/>
</dbReference>
<dbReference type="Proteomes" id="UP000499080">
    <property type="component" value="Unassembled WGS sequence"/>
</dbReference>
<accession>A0A4Y2H0I7</accession>